<reference evidence="2 3" key="1">
    <citation type="submission" date="2019-10" db="EMBL/GenBank/DDBJ databases">
        <title>Corynebacterium sp novel species isolated from the respiratory tract of Marmot.</title>
        <authorList>
            <person name="Zhang G."/>
        </authorList>
    </citation>
    <scope>NUCLEOTIDE SEQUENCE [LARGE SCALE GENOMIC DNA]</scope>
    <source>
        <strain evidence="2 3">336</strain>
    </source>
</reference>
<dbReference type="Proteomes" id="UP000436181">
    <property type="component" value="Unassembled WGS sequence"/>
</dbReference>
<comment type="caution">
    <text evidence="2">The sequence shown here is derived from an EMBL/GenBank/DDBJ whole genome shotgun (WGS) entry which is preliminary data.</text>
</comment>
<sequence>MHHTPLTKVTALALGTVLMIQGATLATAAPSQQDSNYTSGQSSEQAQEIQQTAELLKALDSAKTPEEREQIFVSTLGEQDAQEAAAFVGLTPAELFSNELTTDTTSFRGAPQFLSCMKSKVSNDLKSIFNINAIASLIGQQKYYEAAVKAVQYLAKQGIKRNVAGIAGALAFYGAKCYFFK</sequence>
<name>A0ABQ6VFA9_9CORY</name>
<feature type="signal peptide" evidence="1">
    <location>
        <begin position="1"/>
        <end position="28"/>
    </location>
</feature>
<organism evidence="2 3">
    <name type="scientific">Corynebacterium zhongnanshanii</name>
    <dbReference type="NCBI Taxonomy" id="2768834"/>
    <lineage>
        <taxon>Bacteria</taxon>
        <taxon>Bacillati</taxon>
        <taxon>Actinomycetota</taxon>
        <taxon>Actinomycetes</taxon>
        <taxon>Mycobacteriales</taxon>
        <taxon>Corynebacteriaceae</taxon>
        <taxon>Corynebacterium</taxon>
    </lineage>
</organism>
<gene>
    <name evidence="2" type="ORF">F8377_02760</name>
</gene>
<accession>A0ABQ6VFA9</accession>
<dbReference type="RefSeq" id="WP_151843888.1">
    <property type="nucleotide sequence ID" value="NZ_WBZJ01000001.1"/>
</dbReference>
<keyword evidence="3" id="KW-1185">Reference proteome</keyword>
<protein>
    <submittedName>
        <fullName evidence="2">Uncharacterized protein</fullName>
    </submittedName>
</protein>
<evidence type="ECO:0000313" key="2">
    <source>
        <dbReference type="EMBL" id="KAB3523094.1"/>
    </source>
</evidence>
<feature type="chain" id="PRO_5046422848" evidence="1">
    <location>
        <begin position="29"/>
        <end position="181"/>
    </location>
</feature>
<evidence type="ECO:0000313" key="3">
    <source>
        <dbReference type="Proteomes" id="UP000436181"/>
    </source>
</evidence>
<keyword evidence="1" id="KW-0732">Signal</keyword>
<proteinExistence type="predicted"/>
<evidence type="ECO:0000256" key="1">
    <source>
        <dbReference type="SAM" id="SignalP"/>
    </source>
</evidence>
<dbReference type="EMBL" id="WBZJ01000001">
    <property type="protein sequence ID" value="KAB3523094.1"/>
    <property type="molecule type" value="Genomic_DNA"/>
</dbReference>